<dbReference type="EMBL" id="CADCWH010000234">
    <property type="protein sequence ID" value="CAA9558441.1"/>
    <property type="molecule type" value="Genomic_DNA"/>
</dbReference>
<sequence>DRRQRGDARGGGVHRRPGGDRRGGRDGGDLVGPRDAGV</sequence>
<evidence type="ECO:0000256" key="1">
    <source>
        <dbReference type="SAM" id="MobiDB-lite"/>
    </source>
</evidence>
<gene>
    <name evidence="2" type="ORF">AVDCRST_MAG70-1467</name>
</gene>
<feature type="region of interest" description="Disordered" evidence="1">
    <location>
        <begin position="1"/>
        <end position="38"/>
    </location>
</feature>
<protein>
    <submittedName>
        <fullName evidence="2">Uncharacterized protein</fullName>
    </submittedName>
</protein>
<evidence type="ECO:0000313" key="2">
    <source>
        <dbReference type="EMBL" id="CAA9558441.1"/>
    </source>
</evidence>
<accession>A0A6J4UWW9</accession>
<feature type="compositionally biased region" description="Basic and acidic residues" evidence="1">
    <location>
        <begin position="17"/>
        <end position="28"/>
    </location>
</feature>
<reference evidence="2" key="1">
    <citation type="submission" date="2020-02" db="EMBL/GenBank/DDBJ databases">
        <authorList>
            <person name="Meier V. D."/>
        </authorList>
    </citation>
    <scope>NUCLEOTIDE SEQUENCE</scope>
    <source>
        <strain evidence="2">AVDCRST_MAG70</strain>
    </source>
</reference>
<feature type="non-terminal residue" evidence="2">
    <location>
        <position position="1"/>
    </location>
</feature>
<feature type="non-terminal residue" evidence="2">
    <location>
        <position position="38"/>
    </location>
</feature>
<name>A0A6J4UWW9_9BACT</name>
<dbReference type="AlphaFoldDB" id="A0A6J4UWW9"/>
<organism evidence="2">
    <name type="scientific">uncultured Thermomicrobiales bacterium</name>
    <dbReference type="NCBI Taxonomy" id="1645740"/>
    <lineage>
        <taxon>Bacteria</taxon>
        <taxon>Pseudomonadati</taxon>
        <taxon>Thermomicrobiota</taxon>
        <taxon>Thermomicrobia</taxon>
        <taxon>Thermomicrobiales</taxon>
        <taxon>environmental samples</taxon>
    </lineage>
</organism>
<proteinExistence type="predicted"/>